<evidence type="ECO:0008006" key="3">
    <source>
        <dbReference type="Google" id="ProtNLM"/>
    </source>
</evidence>
<proteinExistence type="predicted"/>
<accession>A0ABW8SR65</accession>
<evidence type="ECO:0000313" key="1">
    <source>
        <dbReference type="EMBL" id="MFL0198550.1"/>
    </source>
</evidence>
<comment type="caution">
    <text evidence="1">The sequence shown here is derived from an EMBL/GenBank/DDBJ whole genome shotgun (WGS) entry which is preliminary data.</text>
</comment>
<dbReference type="InterPro" id="IPR027417">
    <property type="entry name" value="P-loop_NTPase"/>
</dbReference>
<keyword evidence="2" id="KW-1185">Reference proteome</keyword>
<organism evidence="1 2">
    <name type="scientific">Candidatus Clostridium eludens</name>
    <dbReference type="NCBI Taxonomy" id="3381663"/>
    <lineage>
        <taxon>Bacteria</taxon>
        <taxon>Bacillati</taxon>
        <taxon>Bacillota</taxon>
        <taxon>Clostridia</taxon>
        <taxon>Eubacteriales</taxon>
        <taxon>Clostridiaceae</taxon>
        <taxon>Clostridium</taxon>
    </lineage>
</organism>
<dbReference type="EMBL" id="JBJHZX010000067">
    <property type="protein sequence ID" value="MFL0198550.1"/>
    <property type="molecule type" value="Genomic_DNA"/>
</dbReference>
<dbReference type="Gene3D" id="3.40.50.300">
    <property type="entry name" value="P-loop containing nucleotide triphosphate hydrolases"/>
    <property type="match status" value="1"/>
</dbReference>
<dbReference type="RefSeq" id="WP_406794659.1">
    <property type="nucleotide sequence ID" value="NZ_JBJHZX010000067.1"/>
</dbReference>
<evidence type="ECO:0000313" key="2">
    <source>
        <dbReference type="Proteomes" id="UP001623660"/>
    </source>
</evidence>
<gene>
    <name evidence="1" type="ORF">ACJDU8_23780</name>
</gene>
<reference evidence="1 2" key="1">
    <citation type="submission" date="2024-11" db="EMBL/GenBank/DDBJ databases">
        <authorList>
            <person name="Heng Y.C."/>
            <person name="Lim A.C.H."/>
            <person name="Lee J.K.Y."/>
            <person name="Kittelmann S."/>
        </authorList>
    </citation>
    <scope>NUCLEOTIDE SEQUENCE [LARGE SCALE GENOMIC DNA]</scope>
    <source>
        <strain evidence="1 2">WILCCON 0269</strain>
    </source>
</reference>
<sequence>MIDFISKFSKPKTMKLSEYFQLVKPKYVTLQITPSVSNRNYDTELIALTMASMYRPPYQRLQKDIQKSKLKIAYQLPEKASFIINITEKDCCFYLVVTEAYEKIFIEKCIEVWKRARINKIDSIPEATGSKYELYYSKEDALSLKYNKKTNEPLSNIFNVKDIMEPGDEINILYNFLPMSQTRWKGMYAQTMKKLREGLPIDKEKLTLSFLIKYLLIASVKVIDFVLDIFNDFLDDKPPFKNTKKHTQELAVSSIDRTDNLSKLTYKKESSTVIGTQMVVCSKSQSKNREHNNAIAVLESYHSLTGDNSLKYKALSSKSNIKVDDYKFKKIYINRMSTAECNNLIQVPGRELLKRYRINTKVDVLENHIPEELQKGNIELGAATYNSKKFKAFLPTDYNPGNLALMLLAPQGAGKTNFIANLCRCANKVHESNIVIDYVKNCELSKAIKSAVNIKDVIELDLTQKENFQAFAFNEVKYEGNDEFNRFETANMKAEQTLALINAMNKDGLPLTGNMRRVLNAAANIVYLHNGTGVGDVIRCLEKHSYRHELIDYVKSNLSEDGIKYFEDMVEALQDIDKIEVETDRKTKEVIRREIVGTKRNEIDGILDRINLLKENIYCKYMFNMSAQDNIDFVKAMEEGKTILIKMPESKFNNTMVKNVLTTFFTSKIMLAAKLRGALHEKPGRCNVIYDEIYQAPTAMGVIKDILSQLRKFGTKIIISAHHLGQLTPELKNEVKGSGASYMLLQGCDKKVFDELSDEMKPFELDDLLHLKQYHSLNLIRTKEGYQKFITHLPNALF</sequence>
<dbReference type="SUPFAM" id="SSF52540">
    <property type="entry name" value="P-loop containing nucleoside triphosphate hydrolases"/>
    <property type="match status" value="1"/>
</dbReference>
<protein>
    <recommendedName>
        <fullName evidence="3">AAA-like domain protein</fullName>
    </recommendedName>
</protein>
<dbReference type="Proteomes" id="UP001623660">
    <property type="component" value="Unassembled WGS sequence"/>
</dbReference>
<name>A0ABW8SR65_9CLOT</name>